<dbReference type="Proteomes" id="UP000518206">
    <property type="component" value="Unassembled WGS sequence"/>
</dbReference>
<dbReference type="Pfam" id="PF11716">
    <property type="entry name" value="MDMPI_N"/>
    <property type="match status" value="1"/>
</dbReference>
<dbReference type="RefSeq" id="WP_183295844.1">
    <property type="nucleotide sequence ID" value="NZ_JACHVX010000002.1"/>
</dbReference>
<sequence>MDELLSLHRVNAERFSRLVHRAGPPDADAWQRPTPCTGWTVRDLVNHLTSEQLWAPELLAGRTVAEVGDRFDGDVLGDDPVAAWDAAVAASLAAFAEPGALGRTVDLSRGPTAAHDYLDEMLTDLAVHGWDLARGLGVEDDIDPATVDRLLVEWSGRTDELAPGPAFAGPLDVADDADQQTRLLALFGRRA</sequence>
<evidence type="ECO:0000259" key="1">
    <source>
        <dbReference type="Pfam" id="PF11716"/>
    </source>
</evidence>
<gene>
    <name evidence="2" type="ORF">FHR80_001943</name>
</gene>
<dbReference type="InterPro" id="IPR017520">
    <property type="entry name" value="CHP03086"/>
</dbReference>
<reference evidence="2 3" key="1">
    <citation type="submission" date="2020-08" db="EMBL/GenBank/DDBJ databases">
        <title>The Agave Microbiome: Exploring the role of microbial communities in plant adaptations to desert environments.</title>
        <authorList>
            <person name="Partida-Martinez L.P."/>
        </authorList>
    </citation>
    <scope>NUCLEOTIDE SEQUENCE [LARGE SCALE GENOMIC DNA]</scope>
    <source>
        <strain evidence="2 3">RAS26</strain>
    </source>
</reference>
<dbReference type="NCBIfam" id="TIGR03086">
    <property type="entry name" value="TIGR03086 family metal-binding protein"/>
    <property type="match status" value="1"/>
</dbReference>
<accession>A0A7W4UF58</accession>
<proteinExistence type="predicted"/>
<dbReference type="InterPro" id="IPR024344">
    <property type="entry name" value="MDMPI_metal-binding"/>
</dbReference>
<dbReference type="InterPro" id="IPR017517">
    <property type="entry name" value="Maleyloyr_isom"/>
</dbReference>
<dbReference type="InterPro" id="IPR034660">
    <property type="entry name" value="DinB/YfiT-like"/>
</dbReference>
<feature type="domain" description="Mycothiol-dependent maleylpyruvate isomerase metal-binding" evidence="1">
    <location>
        <begin position="17"/>
        <end position="133"/>
    </location>
</feature>
<name>A0A7W4UF58_9CELL</name>
<protein>
    <submittedName>
        <fullName evidence="2">Uncharacterized protein (TIGR03086 family)</fullName>
    </submittedName>
</protein>
<dbReference type="AlphaFoldDB" id="A0A7W4UF58"/>
<dbReference type="Gene3D" id="1.20.120.450">
    <property type="entry name" value="dinb family like domain"/>
    <property type="match status" value="1"/>
</dbReference>
<dbReference type="SUPFAM" id="SSF109854">
    <property type="entry name" value="DinB/YfiT-like putative metalloenzymes"/>
    <property type="match status" value="1"/>
</dbReference>
<evidence type="ECO:0000313" key="2">
    <source>
        <dbReference type="EMBL" id="MBB2923031.1"/>
    </source>
</evidence>
<organism evidence="2 3">
    <name type="scientific">Cellulomonas cellasea</name>
    <dbReference type="NCBI Taxonomy" id="43670"/>
    <lineage>
        <taxon>Bacteria</taxon>
        <taxon>Bacillati</taxon>
        <taxon>Actinomycetota</taxon>
        <taxon>Actinomycetes</taxon>
        <taxon>Micrococcales</taxon>
        <taxon>Cellulomonadaceae</taxon>
        <taxon>Cellulomonas</taxon>
    </lineage>
</organism>
<reference evidence="2 3" key="2">
    <citation type="submission" date="2020-08" db="EMBL/GenBank/DDBJ databases">
        <authorList>
            <person name="Partida-Martinez L."/>
            <person name="Huntemann M."/>
            <person name="Clum A."/>
            <person name="Wang J."/>
            <person name="Palaniappan K."/>
            <person name="Ritter S."/>
            <person name="Chen I.-M."/>
            <person name="Stamatis D."/>
            <person name="Reddy T."/>
            <person name="O'Malley R."/>
            <person name="Daum C."/>
            <person name="Shapiro N."/>
            <person name="Ivanova N."/>
            <person name="Kyrpides N."/>
            <person name="Woyke T."/>
        </authorList>
    </citation>
    <scope>NUCLEOTIDE SEQUENCE [LARGE SCALE GENOMIC DNA]</scope>
    <source>
        <strain evidence="2 3">RAS26</strain>
    </source>
</reference>
<evidence type="ECO:0000313" key="3">
    <source>
        <dbReference type="Proteomes" id="UP000518206"/>
    </source>
</evidence>
<dbReference type="GO" id="GO:0046872">
    <property type="term" value="F:metal ion binding"/>
    <property type="evidence" value="ECO:0007669"/>
    <property type="project" value="InterPro"/>
</dbReference>
<dbReference type="NCBIfam" id="TIGR03083">
    <property type="entry name" value="maleylpyruvate isomerase family mycothiol-dependent enzyme"/>
    <property type="match status" value="1"/>
</dbReference>
<comment type="caution">
    <text evidence="2">The sequence shown here is derived from an EMBL/GenBank/DDBJ whole genome shotgun (WGS) entry which is preliminary data.</text>
</comment>
<dbReference type="EMBL" id="JACHVX010000002">
    <property type="protein sequence ID" value="MBB2923031.1"/>
    <property type="molecule type" value="Genomic_DNA"/>
</dbReference>